<evidence type="ECO:0000256" key="4">
    <source>
        <dbReference type="SAM" id="MobiDB-lite"/>
    </source>
</evidence>
<evidence type="ECO:0000313" key="7">
    <source>
        <dbReference type="Proteomes" id="UP001189429"/>
    </source>
</evidence>
<proteinExistence type="predicted"/>
<dbReference type="InterPro" id="IPR002110">
    <property type="entry name" value="Ankyrin_rpt"/>
</dbReference>
<reference evidence="6" key="1">
    <citation type="submission" date="2023-10" db="EMBL/GenBank/DDBJ databases">
        <authorList>
            <person name="Chen Y."/>
            <person name="Shah S."/>
            <person name="Dougan E. K."/>
            <person name="Thang M."/>
            <person name="Chan C."/>
        </authorList>
    </citation>
    <scope>NUCLEOTIDE SEQUENCE [LARGE SCALE GENOMIC DNA]</scope>
</reference>
<dbReference type="PROSITE" id="PS50075">
    <property type="entry name" value="CARRIER"/>
    <property type="match status" value="1"/>
</dbReference>
<dbReference type="InterPro" id="IPR036736">
    <property type="entry name" value="ACP-like_sf"/>
</dbReference>
<evidence type="ECO:0000256" key="1">
    <source>
        <dbReference type="ARBA" id="ARBA00022450"/>
    </source>
</evidence>
<name>A0ABN9T088_9DINO</name>
<feature type="repeat" description="ANK" evidence="3">
    <location>
        <begin position="833"/>
        <end position="866"/>
    </location>
</feature>
<dbReference type="InterPro" id="IPR006162">
    <property type="entry name" value="Ppantetheine_attach_site"/>
</dbReference>
<keyword evidence="1" id="KW-0596">Phosphopantetheine</keyword>
<dbReference type="EMBL" id="CAUYUJ010014212">
    <property type="protein sequence ID" value="CAK0838293.1"/>
    <property type="molecule type" value="Genomic_DNA"/>
</dbReference>
<dbReference type="NCBIfam" id="TIGR01686">
    <property type="entry name" value="FkbH"/>
    <property type="match status" value="1"/>
</dbReference>
<dbReference type="PANTHER" id="PTHR24183">
    <property type="entry name" value="FIBRONECTIN TYPE 3 AND ANKYRIN REPEAT DOMAINS PROTEIN 1"/>
    <property type="match status" value="1"/>
</dbReference>
<comment type="caution">
    <text evidence="6">The sequence shown here is derived from an EMBL/GenBank/DDBJ whole genome shotgun (WGS) entry which is preliminary data.</text>
</comment>
<dbReference type="PANTHER" id="PTHR24183:SF1">
    <property type="entry name" value="FIBRONECTIN TYPE 3 AND ANKYRIN REPEAT DOMAINS PROTEIN 1"/>
    <property type="match status" value="1"/>
</dbReference>
<dbReference type="Pfam" id="PF00550">
    <property type="entry name" value="PP-binding"/>
    <property type="match status" value="1"/>
</dbReference>
<dbReference type="InterPro" id="IPR036412">
    <property type="entry name" value="HAD-like_sf"/>
</dbReference>
<dbReference type="SUPFAM" id="SSF47336">
    <property type="entry name" value="ACP-like"/>
    <property type="match status" value="1"/>
</dbReference>
<dbReference type="SUPFAM" id="SSF56784">
    <property type="entry name" value="HAD-like"/>
    <property type="match status" value="1"/>
</dbReference>
<dbReference type="NCBIfam" id="TIGR01681">
    <property type="entry name" value="HAD-SF-IIIC"/>
    <property type="match status" value="1"/>
</dbReference>
<dbReference type="InterPro" id="IPR010033">
    <property type="entry name" value="HAD_SF_ppase_IIIC"/>
</dbReference>
<dbReference type="SUPFAM" id="SSF48403">
    <property type="entry name" value="Ankyrin repeat"/>
    <property type="match status" value="1"/>
</dbReference>
<dbReference type="InterPro" id="IPR036770">
    <property type="entry name" value="Ankyrin_rpt-contain_sf"/>
</dbReference>
<feature type="non-terminal residue" evidence="6">
    <location>
        <position position="1"/>
    </location>
</feature>
<keyword evidence="3" id="KW-0040">ANK repeat</keyword>
<evidence type="ECO:0000256" key="3">
    <source>
        <dbReference type="PROSITE-ProRule" id="PRU00023"/>
    </source>
</evidence>
<dbReference type="InterPro" id="IPR023214">
    <property type="entry name" value="HAD_sf"/>
</dbReference>
<sequence length="1028" mass="110933">AAGAPLAFAATFSLEPLRRWVGAWLAELGQARPLRLAGYGQLLQELRAPDAFRGAAACVGLLSFADWQRAGAGCAAGFDAARFRTDLRLLLESVESALEWCPGLLLVVCPARPAAAAGPERPRLFAEGLEQLQQLSQQQPRLRVLSPSELAAWYPVEDPHDVMADSLGHVPYTEPMWCALGAAAVRMLLPALAPPLKAVVVDCDYTLWHGAVAEVGPAGLVCGPRHLELQERLLALRSTGVLLCLCSRNAEADVWEALENGEMLLRREHVTRAWLEVGGAPKSRGLLEMAGELHVAPESVLFVDDNPAECAEVRAALPEVPVWCVPQRHAEFRQQLSHVWRLDVGSAAAAGSEGGRRADFYRQDADRRALRAGAASLSEFHRQLQVKIAFQDHSQASSSSRERFLQLHERTNQFNAWKRCPVPPDAVERCEGLLMTVEDRYGDYGLVGAALCQRRGDRLAVISFTMSCRVLGRGAEHALLAELGRLALRPPRCRVVAVGTARAARNQPVLRFLQRASNSLADDAQRAGCAAETGELAASGSGLWEHELPERWHFYDAERLSGLEFDPDAEAADAAEAAKAEGWDGAPGEAPPAGAVQPDLHEEQRRRRLCDLAEALTRMPLDLRTVQQAMRRRGCELGPPVEQAGASDSARALQLLRAIWRSVLQLGPPGAEGEAEDHQDDVPFASLGGDSTLAVQLISMAARHGLQLPHDLNVEMATIGKLAQRCSVCVGAPLAQRAGAGDGSGGAQKGLRILERDGRNPSGALSALGGISACAEGRLEEAQQLAARGWHPAYAVDKHRNTALMWASGCGHLPVARWLLEEVGVGVDVGNKDGRTALMWACKNRQFDSAEYLLYQAGADVSIRMKDDSSAFDWAVLGGDLPTMELLASHPGVDIKALNKFGCAAVQWAAASGNIETCRWLHSKGLDFAHLNQARHGAVNKAAWKGHQDLLHWLLVDPGGPLLIPQLLMPDLDGRSVAELARMGGHAQVANWLEELAAHARRQLGADGGSDMLAPEEAARMKSRCLAR</sequence>
<dbReference type="InterPro" id="IPR010037">
    <property type="entry name" value="FkbH_domain"/>
</dbReference>
<gene>
    <name evidence="6" type="ORF">PCOR1329_LOCUS34269</name>
</gene>
<dbReference type="Pfam" id="PF12796">
    <property type="entry name" value="Ank_2"/>
    <property type="match status" value="2"/>
</dbReference>
<keyword evidence="7" id="KW-1185">Reference proteome</keyword>
<dbReference type="SMART" id="SM00248">
    <property type="entry name" value="ANK"/>
    <property type="match status" value="4"/>
</dbReference>
<dbReference type="InterPro" id="IPR009081">
    <property type="entry name" value="PP-bd_ACP"/>
</dbReference>
<feature type="compositionally biased region" description="Low complexity" evidence="4">
    <location>
        <begin position="583"/>
        <end position="595"/>
    </location>
</feature>
<dbReference type="Gene3D" id="3.40.50.1000">
    <property type="entry name" value="HAD superfamily/HAD-like"/>
    <property type="match status" value="1"/>
</dbReference>
<keyword evidence="2" id="KW-0597">Phosphoprotein</keyword>
<dbReference type="PROSITE" id="PS50088">
    <property type="entry name" value="ANK_REPEAT"/>
    <property type="match status" value="1"/>
</dbReference>
<feature type="domain" description="Carrier" evidence="5">
    <location>
        <begin position="647"/>
        <end position="730"/>
    </location>
</feature>
<dbReference type="Gene3D" id="1.10.1200.10">
    <property type="entry name" value="ACP-like"/>
    <property type="match status" value="1"/>
</dbReference>
<evidence type="ECO:0000313" key="6">
    <source>
        <dbReference type="EMBL" id="CAK0838293.1"/>
    </source>
</evidence>
<dbReference type="Gene3D" id="1.25.40.20">
    <property type="entry name" value="Ankyrin repeat-containing domain"/>
    <property type="match status" value="1"/>
</dbReference>
<feature type="region of interest" description="Disordered" evidence="4">
    <location>
        <begin position="570"/>
        <end position="602"/>
    </location>
</feature>
<organism evidence="6 7">
    <name type="scientific">Prorocentrum cordatum</name>
    <dbReference type="NCBI Taxonomy" id="2364126"/>
    <lineage>
        <taxon>Eukaryota</taxon>
        <taxon>Sar</taxon>
        <taxon>Alveolata</taxon>
        <taxon>Dinophyceae</taxon>
        <taxon>Prorocentrales</taxon>
        <taxon>Prorocentraceae</taxon>
        <taxon>Prorocentrum</taxon>
    </lineage>
</organism>
<dbReference type="PROSITE" id="PS00012">
    <property type="entry name" value="PHOSPHOPANTETHEINE"/>
    <property type="match status" value="1"/>
</dbReference>
<evidence type="ECO:0000259" key="5">
    <source>
        <dbReference type="PROSITE" id="PS50075"/>
    </source>
</evidence>
<accession>A0ABN9T088</accession>
<evidence type="ECO:0000256" key="2">
    <source>
        <dbReference type="ARBA" id="ARBA00022553"/>
    </source>
</evidence>
<protein>
    <recommendedName>
        <fullName evidence="5">Carrier domain-containing protein</fullName>
    </recommendedName>
</protein>
<dbReference type="Proteomes" id="UP001189429">
    <property type="component" value="Unassembled WGS sequence"/>
</dbReference>